<feature type="transmembrane region" description="Helical" evidence="7">
    <location>
        <begin position="12"/>
        <end position="37"/>
    </location>
</feature>
<dbReference type="Proteomes" id="UP000184038">
    <property type="component" value="Unassembled WGS sequence"/>
</dbReference>
<dbReference type="InterPro" id="IPR000515">
    <property type="entry name" value="MetI-like"/>
</dbReference>
<dbReference type="Pfam" id="PF00528">
    <property type="entry name" value="BPD_transp_1"/>
    <property type="match status" value="1"/>
</dbReference>
<dbReference type="PROSITE" id="PS50928">
    <property type="entry name" value="ABC_TM1"/>
    <property type="match status" value="1"/>
</dbReference>
<dbReference type="PANTHER" id="PTHR43744">
    <property type="entry name" value="ABC TRANSPORTER PERMEASE PROTEIN MG189-RELATED-RELATED"/>
    <property type="match status" value="1"/>
</dbReference>
<reference evidence="9 10" key="1">
    <citation type="submission" date="2016-11" db="EMBL/GenBank/DDBJ databases">
        <authorList>
            <person name="Jaros S."/>
            <person name="Januszkiewicz K."/>
            <person name="Wedrychowicz H."/>
        </authorList>
    </citation>
    <scope>NUCLEOTIDE SEQUENCE [LARGE SCALE GENOMIC DNA]</scope>
    <source>
        <strain evidence="9 10">DSM 15930</strain>
    </source>
</reference>
<feature type="transmembrane region" description="Helical" evidence="7">
    <location>
        <begin position="195"/>
        <end position="220"/>
    </location>
</feature>
<dbReference type="InterPro" id="IPR035906">
    <property type="entry name" value="MetI-like_sf"/>
</dbReference>
<keyword evidence="4 7" id="KW-0812">Transmembrane</keyword>
<evidence type="ECO:0000256" key="7">
    <source>
        <dbReference type="RuleBase" id="RU363032"/>
    </source>
</evidence>
<dbReference type="STRING" id="1120996.SAMN02746066_04612"/>
<dbReference type="SUPFAM" id="SSF161098">
    <property type="entry name" value="MetI-like"/>
    <property type="match status" value="1"/>
</dbReference>
<feature type="transmembrane region" description="Helical" evidence="7">
    <location>
        <begin position="112"/>
        <end position="133"/>
    </location>
</feature>
<dbReference type="RefSeq" id="WP_073291917.1">
    <property type="nucleotide sequence ID" value="NZ_FRCP01000034.1"/>
</dbReference>
<evidence type="ECO:0000256" key="1">
    <source>
        <dbReference type="ARBA" id="ARBA00004651"/>
    </source>
</evidence>
<protein>
    <submittedName>
        <fullName evidence="9">Raffinose/stachyose/melibiose transport system permease protein</fullName>
    </submittedName>
</protein>
<keyword evidence="10" id="KW-1185">Reference proteome</keyword>
<name>A0A1M7NMF9_9FIRM</name>
<feature type="domain" description="ABC transmembrane type-1" evidence="8">
    <location>
        <begin position="77"/>
        <end position="274"/>
    </location>
</feature>
<dbReference type="AlphaFoldDB" id="A0A1M7NMF9"/>
<evidence type="ECO:0000256" key="6">
    <source>
        <dbReference type="ARBA" id="ARBA00023136"/>
    </source>
</evidence>
<keyword evidence="3" id="KW-1003">Cell membrane</keyword>
<dbReference type="OrthoDB" id="42677at2"/>
<evidence type="ECO:0000256" key="2">
    <source>
        <dbReference type="ARBA" id="ARBA00022448"/>
    </source>
</evidence>
<proteinExistence type="inferred from homology"/>
<dbReference type="PANTHER" id="PTHR43744:SF8">
    <property type="entry name" value="SN-GLYCEROL-3-PHOSPHATE TRANSPORT SYSTEM PERMEASE PROTEIN UGPE"/>
    <property type="match status" value="1"/>
</dbReference>
<organism evidence="9 10">
    <name type="scientific">Anaerosporobacter mobilis DSM 15930</name>
    <dbReference type="NCBI Taxonomy" id="1120996"/>
    <lineage>
        <taxon>Bacteria</taxon>
        <taxon>Bacillati</taxon>
        <taxon>Bacillota</taxon>
        <taxon>Clostridia</taxon>
        <taxon>Lachnospirales</taxon>
        <taxon>Lachnospiraceae</taxon>
        <taxon>Anaerosporobacter</taxon>
    </lineage>
</organism>
<evidence type="ECO:0000313" key="9">
    <source>
        <dbReference type="EMBL" id="SHN05065.1"/>
    </source>
</evidence>
<evidence type="ECO:0000256" key="4">
    <source>
        <dbReference type="ARBA" id="ARBA00022692"/>
    </source>
</evidence>
<dbReference type="CDD" id="cd06261">
    <property type="entry name" value="TM_PBP2"/>
    <property type="match status" value="1"/>
</dbReference>
<gene>
    <name evidence="9" type="ORF">SAMN02746066_04612</name>
</gene>
<dbReference type="Gene3D" id="1.10.3720.10">
    <property type="entry name" value="MetI-like"/>
    <property type="match status" value="1"/>
</dbReference>
<evidence type="ECO:0000256" key="3">
    <source>
        <dbReference type="ARBA" id="ARBA00022475"/>
    </source>
</evidence>
<comment type="subcellular location">
    <subcellularLocation>
        <location evidence="1 7">Cell membrane</location>
        <topology evidence="1 7">Multi-pass membrane protein</topology>
    </subcellularLocation>
</comment>
<accession>A0A1M7NMF9</accession>
<dbReference type="EMBL" id="FRCP01000034">
    <property type="protein sequence ID" value="SHN05065.1"/>
    <property type="molecule type" value="Genomic_DNA"/>
</dbReference>
<feature type="transmembrane region" description="Helical" evidence="7">
    <location>
        <begin position="253"/>
        <end position="274"/>
    </location>
</feature>
<dbReference type="GO" id="GO:0005886">
    <property type="term" value="C:plasma membrane"/>
    <property type="evidence" value="ECO:0007669"/>
    <property type="project" value="UniProtKB-SubCell"/>
</dbReference>
<comment type="similarity">
    <text evidence="7">Belongs to the binding-protein-dependent transport system permease family.</text>
</comment>
<evidence type="ECO:0000256" key="5">
    <source>
        <dbReference type="ARBA" id="ARBA00022989"/>
    </source>
</evidence>
<feature type="transmembrane region" description="Helical" evidence="7">
    <location>
        <begin position="153"/>
        <end position="174"/>
    </location>
</feature>
<feature type="transmembrane region" description="Helical" evidence="7">
    <location>
        <begin position="81"/>
        <end position="103"/>
    </location>
</feature>
<evidence type="ECO:0000259" key="8">
    <source>
        <dbReference type="PROSITE" id="PS50928"/>
    </source>
</evidence>
<keyword evidence="2 7" id="KW-0813">Transport</keyword>
<dbReference type="GO" id="GO:0055085">
    <property type="term" value="P:transmembrane transport"/>
    <property type="evidence" value="ECO:0007669"/>
    <property type="project" value="InterPro"/>
</dbReference>
<sequence>MSKSGKRKKPSIGKMIAYVFLSLWAITTLYPLVWVVINAFKDRRLILTDSFTIPVGAKATLDNFRLAFNKLNILGAYKNSLIISCTVMFVVMLFAGFAAFALVRYHFRGKQFLYNLVIAGMMFPIFSTIIPVFRMMNSWGIVNTESTALSLMATALPQIAGNMSFAIVVLIGYIKSLPIDLEEAAYIEGCNVYKIYFKVVVPLTKPSFATVAIFTFLWSYNDLFTQMFTLRLKNQWAITRLLGELTSMEGTNYGLMASAVTLVIIPVLIIYLCLQKYIVKGLTAGALKG</sequence>
<evidence type="ECO:0000313" key="10">
    <source>
        <dbReference type="Proteomes" id="UP000184038"/>
    </source>
</evidence>
<keyword evidence="6 7" id="KW-0472">Membrane</keyword>
<keyword evidence="5 7" id="KW-1133">Transmembrane helix</keyword>